<keyword evidence="3" id="KW-1185">Reference proteome</keyword>
<evidence type="ECO:0000259" key="1">
    <source>
        <dbReference type="PROSITE" id="PS51186"/>
    </source>
</evidence>
<dbReference type="OrthoDB" id="5242221at2"/>
<keyword evidence="2" id="KW-0808">Transferase</keyword>
<dbReference type="AlphaFoldDB" id="A0A0A0JX90"/>
<name>A0A0A0JX90_9MICO</name>
<dbReference type="GO" id="GO:1990189">
    <property type="term" value="F:protein N-terminal-serine acetyltransferase activity"/>
    <property type="evidence" value="ECO:0007669"/>
    <property type="project" value="TreeGrafter"/>
</dbReference>
<dbReference type="Proteomes" id="UP000030013">
    <property type="component" value="Unassembled WGS sequence"/>
</dbReference>
<dbReference type="SUPFAM" id="SSF55729">
    <property type="entry name" value="Acyl-CoA N-acyltransferases (Nat)"/>
    <property type="match status" value="1"/>
</dbReference>
<accession>A0A0A0JX90</accession>
<comment type="caution">
    <text evidence="2">The sequence shown here is derived from an EMBL/GenBank/DDBJ whole genome shotgun (WGS) entry which is preliminary data.</text>
</comment>
<evidence type="ECO:0000313" key="3">
    <source>
        <dbReference type="Proteomes" id="UP000030013"/>
    </source>
</evidence>
<dbReference type="PANTHER" id="PTHR43441:SF10">
    <property type="entry name" value="ACETYLTRANSFERASE"/>
    <property type="match status" value="1"/>
</dbReference>
<organism evidence="2 3">
    <name type="scientific">Knoellia aerolata DSM 18566</name>
    <dbReference type="NCBI Taxonomy" id="1385519"/>
    <lineage>
        <taxon>Bacteria</taxon>
        <taxon>Bacillati</taxon>
        <taxon>Actinomycetota</taxon>
        <taxon>Actinomycetes</taxon>
        <taxon>Micrococcales</taxon>
        <taxon>Intrasporangiaceae</taxon>
        <taxon>Knoellia</taxon>
    </lineage>
</organism>
<protein>
    <submittedName>
        <fullName evidence="2">N-acetyltransferase GCN5</fullName>
    </submittedName>
</protein>
<evidence type="ECO:0000313" key="2">
    <source>
        <dbReference type="EMBL" id="KGN42020.1"/>
    </source>
</evidence>
<dbReference type="PANTHER" id="PTHR43441">
    <property type="entry name" value="RIBOSOMAL-PROTEIN-SERINE ACETYLTRANSFERASE"/>
    <property type="match status" value="1"/>
</dbReference>
<sequence length="221" mass="24597">MRWGRPRPEWSQVLVGSTPTGVRFLLRPLRPEDADEYSAVRAANRHWLSRWDATSPVPPTGARTFDDLVDYYQDEALAGRMLPFVIETEGRLVGQVNVSNIVLGSFRSCTVGYWVSEAVAGQRIVPTALALVADHAMGELGLHRIEVNIRPENTASLAVVRRLGFRDEGLRLRMLHIDGDWRDHRSFALTSEDLAGSTLMDRLTHSSQQSLGRHTATGPTA</sequence>
<dbReference type="GO" id="GO:0005737">
    <property type="term" value="C:cytoplasm"/>
    <property type="evidence" value="ECO:0007669"/>
    <property type="project" value="TreeGrafter"/>
</dbReference>
<dbReference type="eggNOG" id="COG1670">
    <property type="taxonomic scope" value="Bacteria"/>
</dbReference>
<dbReference type="InterPro" id="IPR016181">
    <property type="entry name" value="Acyl_CoA_acyltransferase"/>
</dbReference>
<feature type="domain" description="N-acetyltransferase" evidence="1">
    <location>
        <begin position="24"/>
        <end position="188"/>
    </location>
</feature>
<dbReference type="Gene3D" id="3.40.630.30">
    <property type="match status" value="1"/>
</dbReference>
<dbReference type="STRING" id="1385519.N801_03110"/>
<dbReference type="PROSITE" id="PS51186">
    <property type="entry name" value="GNAT"/>
    <property type="match status" value="1"/>
</dbReference>
<dbReference type="InterPro" id="IPR000182">
    <property type="entry name" value="GNAT_dom"/>
</dbReference>
<proteinExistence type="predicted"/>
<gene>
    <name evidence="2" type="ORF">N801_03110</name>
</gene>
<dbReference type="GO" id="GO:0008999">
    <property type="term" value="F:protein-N-terminal-alanine acetyltransferase activity"/>
    <property type="evidence" value="ECO:0007669"/>
    <property type="project" value="TreeGrafter"/>
</dbReference>
<dbReference type="RefSeq" id="WP_035934556.1">
    <property type="nucleotide sequence ID" value="NZ_AVPL01000009.1"/>
</dbReference>
<dbReference type="EMBL" id="AVPL01000009">
    <property type="protein sequence ID" value="KGN42020.1"/>
    <property type="molecule type" value="Genomic_DNA"/>
</dbReference>
<reference evidence="2 3" key="1">
    <citation type="submission" date="2013-08" db="EMBL/GenBank/DDBJ databases">
        <title>The genome sequence of Knoellia aerolata.</title>
        <authorList>
            <person name="Zhu W."/>
            <person name="Wang G."/>
        </authorList>
    </citation>
    <scope>NUCLEOTIDE SEQUENCE [LARGE SCALE GENOMIC DNA]</scope>
    <source>
        <strain evidence="2 3">DSM 18566</strain>
    </source>
</reference>
<dbReference type="Pfam" id="PF13302">
    <property type="entry name" value="Acetyltransf_3"/>
    <property type="match status" value="1"/>
</dbReference>
<dbReference type="InterPro" id="IPR051908">
    <property type="entry name" value="Ribosomal_N-acetyltransferase"/>
</dbReference>